<dbReference type="Pfam" id="PF07969">
    <property type="entry name" value="Amidohydro_3"/>
    <property type="match status" value="1"/>
</dbReference>
<dbReference type="NCBIfam" id="NF005791">
    <property type="entry name" value="PRK07627.1"/>
    <property type="match status" value="1"/>
</dbReference>
<keyword evidence="1" id="KW-0862">Zinc</keyword>
<evidence type="ECO:0000259" key="4">
    <source>
        <dbReference type="Pfam" id="PF12890"/>
    </source>
</evidence>
<dbReference type="SUPFAM" id="SSF51338">
    <property type="entry name" value="Composite domain of metallo-dependent hydrolases"/>
    <property type="match status" value="1"/>
</dbReference>
<dbReference type="AlphaFoldDB" id="A0A1J5TLG4"/>
<accession>A0A1J5TLG4</accession>
<keyword evidence="5" id="KW-0378">Hydrolase</keyword>
<dbReference type="InterPro" id="IPR011059">
    <property type="entry name" value="Metal-dep_hydrolase_composite"/>
</dbReference>
<dbReference type="Pfam" id="PF12890">
    <property type="entry name" value="DHOase"/>
    <property type="match status" value="1"/>
</dbReference>
<dbReference type="InterPro" id="IPR032466">
    <property type="entry name" value="Metal_Hydrolase"/>
</dbReference>
<dbReference type="EMBL" id="MLJW01000006">
    <property type="protein sequence ID" value="OIR17024.1"/>
    <property type="molecule type" value="Genomic_DNA"/>
</dbReference>
<dbReference type="EC" id="3.5.2.3" evidence="5"/>
<dbReference type="PANTHER" id="PTHR43668">
    <property type="entry name" value="ALLANTOINASE"/>
    <property type="match status" value="1"/>
</dbReference>
<dbReference type="CDD" id="cd01317">
    <property type="entry name" value="DHOase_IIa"/>
    <property type="match status" value="1"/>
</dbReference>
<dbReference type="PANTHER" id="PTHR43668:SF2">
    <property type="entry name" value="ALLANTOINASE"/>
    <property type="match status" value="1"/>
</dbReference>
<dbReference type="GO" id="GO:0006145">
    <property type="term" value="P:purine nucleobase catabolic process"/>
    <property type="evidence" value="ECO:0007669"/>
    <property type="project" value="TreeGrafter"/>
</dbReference>
<reference evidence="5" key="1">
    <citation type="submission" date="2016-10" db="EMBL/GenBank/DDBJ databases">
        <title>Sequence of Gallionella enrichment culture.</title>
        <authorList>
            <person name="Poehlein A."/>
            <person name="Muehling M."/>
            <person name="Daniel R."/>
        </authorList>
    </citation>
    <scope>NUCLEOTIDE SEQUENCE</scope>
</reference>
<evidence type="ECO:0000313" key="5">
    <source>
        <dbReference type="EMBL" id="OIR17024.1"/>
    </source>
</evidence>
<feature type="domain" description="Dihydroorotase catalytic" evidence="4">
    <location>
        <begin position="51"/>
        <end position="238"/>
    </location>
</feature>
<sequence length="428" mass="46025">MNIHIKNGRLIDPHNKIDARQDVFIADKHIVAIGKAPQGFVAAQVIDATGLVVIPGLVDLAARLREPGYEYRATLESEMDAAMAGGVTSLSCPPDTDPPLDEPGLVEMLKHRARSLNQARVFPVGALTYGLQGAELTEMVELTEAGCKAFSQADTPLTDTRVLMRAMQYAATFGYRVWLRPQDAFLAKDGVAHDGEVATRLGLPAIPVAAETIALATMLQLARETGVKLHICRISSAEGVELVRAAKRQGLAVTCDVSMNHVHLSEMDIGFFDANCHLMPPLRNQRDKAALRAGLLDGTIDAICSNHSPVDEDAKQLPFAEAEAGATGMELLLPLMLKWADEEKIPLLDALARVTINPAQLLGVKMGHLSVGAHADVCVFDPAAVWKIEPAALKSQGKNTPFNGYTLQGKVHHTIVEGHVAYSIQVAN</sequence>
<name>A0A1J5TLG4_9ZZZZ</name>
<dbReference type="GO" id="GO:0004151">
    <property type="term" value="F:dihydroorotase activity"/>
    <property type="evidence" value="ECO:0007669"/>
    <property type="project" value="UniProtKB-EC"/>
</dbReference>
<evidence type="ECO:0000256" key="2">
    <source>
        <dbReference type="ARBA" id="ARBA00022975"/>
    </source>
</evidence>
<evidence type="ECO:0000259" key="3">
    <source>
        <dbReference type="Pfam" id="PF07969"/>
    </source>
</evidence>
<dbReference type="GO" id="GO:0046872">
    <property type="term" value="F:metal ion binding"/>
    <property type="evidence" value="ECO:0007669"/>
    <property type="project" value="InterPro"/>
</dbReference>
<dbReference type="InterPro" id="IPR024403">
    <property type="entry name" value="DHOase_cat"/>
</dbReference>
<dbReference type="NCBIfam" id="TIGR00857">
    <property type="entry name" value="pyrC_multi"/>
    <property type="match status" value="1"/>
</dbReference>
<dbReference type="Gene3D" id="3.20.20.140">
    <property type="entry name" value="Metal-dependent hydrolases"/>
    <property type="match status" value="1"/>
</dbReference>
<proteinExistence type="predicted"/>
<protein>
    <submittedName>
        <fullName evidence="5">Dihydroorotase</fullName>
        <ecNumber evidence="5">3.5.2.3</ecNumber>
    </submittedName>
</protein>
<dbReference type="Gene3D" id="2.30.40.10">
    <property type="entry name" value="Urease, subunit C, domain 1"/>
    <property type="match status" value="1"/>
</dbReference>
<feature type="domain" description="Amidohydrolase 3" evidence="3">
    <location>
        <begin position="341"/>
        <end position="422"/>
    </location>
</feature>
<organism evidence="5">
    <name type="scientific">mine drainage metagenome</name>
    <dbReference type="NCBI Taxonomy" id="410659"/>
    <lineage>
        <taxon>unclassified sequences</taxon>
        <taxon>metagenomes</taxon>
        <taxon>ecological metagenomes</taxon>
    </lineage>
</organism>
<dbReference type="GO" id="GO:0004038">
    <property type="term" value="F:allantoinase activity"/>
    <property type="evidence" value="ECO:0007669"/>
    <property type="project" value="TreeGrafter"/>
</dbReference>
<dbReference type="SUPFAM" id="SSF51556">
    <property type="entry name" value="Metallo-dependent hydrolases"/>
    <property type="match status" value="1"/>
</dbReference>
<keyword evidence="2" id="KW-0665">Pyrimidine biosynthesis</keyword>
<gene>
    <name evidence="5" type="primary">pyrC_2</name>
    <name evidence="5" type="ORF">GALL_28450</name>
</gene>
<comment type="caution">
    <text evidence="5">The sequence shown here is derived from an EMBL/GenBank/DDBJ whole genome shotgun (WGS) entry which is preliminary data.</text>
</comment>
<dbReference type="InterPro" id="IPR013108">
    <property type="entry name" value="Amidohydro_3"/>
</dbReference>
<evidence type="ECO:0000256" key="1">
    <source>
        <dbReference type="ARBA" id="ARBA00022833"/>
    </source>
</evidence>
<dbReference type="InterPro" id="IPR004722">
    <property type="entry name" value="DHOase"/>
</dbReference>
<dbReference type="GO" id="GO:0006221">
    <property type="term" value="P:pyrimidine nucleotide biosynthetic process"/>
    <property type="evidence" value="ECO:0007669"/>
    <property type="project" value="UniProtKB-KW"/>
</dbReference>
<dbReference type="InterPro" id="IPR050138">
    <property type="entry name" value="DHOase/Allantoinase_Hydrolase"/>
</dbReference>
<dbReference type="GO" id="GO:0005737">
    <property type="term" value="C:cytoplasm"/>
    <property type="evidence" value="ECO:0007669"/>
    <property type="project" value="TreeGrafter"/>
</dbReference>